<gene>
    <name evidence="1" type="ORF">PV327_011384</name>
</gene>
<sequence>MMDSPMELGLNSMDTEQKTTKRKVFNDTRLTVESFKDWLRRSSNENKAYCSFCEKQSQDLSQNLNDTKFSVLVDESTTTAGDKLLCILVKYIAPNRQLITELFELVNLDASDCSASKLYEAFESSFKQRNVPVTNIVAIASDNAAVMAGKHDSYVTRTRWFSSQKCIARLLENSEPLKNFLM</sequence>
<protein>
    <recommendedName>
        <fullName evidence="3">DUF4371 domain-containing protein</fullName>
    </recommendedName>
</protein>
<reference evidence="1" key="2">
    <citation type="submission" date="2023-03" db="EMBL/GenBank/DDBJ databases">
        <authorList>
            <person name="Inwood S.N."/>
            <person name="Skelly J.G."/>
            <person name="Guhlin J."/>
            <person name="Harrop T.W.R."/>
            <person name="Goldson S.G."/>
            <person name="Dearden P.K."/>
        </authorList>
    </citation>
    <scope>NUCLEOTIDE SEQUENCE</scope>
    <source>
        <strain evidence="1">Lincoln</strain>
        <tissue evidence="1">Whole body</tissue>
    </source>
</reference>
<name>A0AA39EXQ6_MICHY</name>
<comment type="caution">
    <text evidence="1">The sequence shown here is derived from an EMBL/GenBank/DDBJ whole genome shotgun (WGS) entry which is preliminary data.</text>
</comment>
<reference evidence="1" key="1">
    <citation type="journal article" date="2023" name="bioRxiv">
        <title>Scaffold-level genome assemblies of two parasitoid biocontrol wasps reveal the parthenogenesis mechanism and an associated novel virus.</title>
        <authorList>
            <person name="Inwood S."/>
            <person name="Skelly J."/>
            <person name="Guhlin J."/>
            <person name="Harrop T."/>
            <person name="Goldson S."/>
            <person name="Dearden P."/>
        </authorList>
    </citation>
    <scope>NUCLEOTIDE SEQUENCE</scope>
    <source>
        <strain evidence="1">Lincoln</strain>
        <tissue evidence="1">Whole body</tissue>
    </source>
</reference>
<evidence type="ECO:0008006" key="3">
    <source>
        <dbReference type="Google" id="ProtNLM"/>
    </source>
</evidence>
<dbReference type="EMBL" id="JAQQBR010002330">
    <property type="protein sequence ID" value="KAK0157111.1"/>
    <property type="molecule type" value="Genomic_DNA"/>
</dbReference>
<dbReference type="AlphaFoldDB" id="A0AA39EXQ6"/>
<evidence type="ECO:0000313" key="2">
    <source>
        <dbReference type="Proteomes" id="UP001168972"/>
    </source>
</evidence>
<accession>A0AA39EXQ6</accession>
<keyword evidence="2" id="KW-1185">Reference proteome</keyword>
<evidence type="ECO:0000313" key="1">
    <source>
        <dbReference type="EMBL" id="KAK0157111.1"/>
    </source>
</evidence>
<dbReference type="Proteomes" id="UP001168972">
    <property type="component" value="Unassembled WGS sequence"/>
</dbReference>
<organism evidence="1 2">
    <name type="scientific">Microctonus hyperodae</name>
    <name type="common">Parasitoid wasp</name>
    <dbReference type="NCBI Taxonomy" id="165561"/>
    <lineage>
        <taxon>Eukaryota</taxon>
        <taxon>Metazoa</taxon>
        <taxon>Ecdysozoa</taxon>
        <taxon>Arthropoda</taxon>
        <taxon>Hexapoda</taxon>
        <taxon>Insecta</taxon>
        <taxon>Pterygota</taxon>
        <taxon>Neoptera</taxon>
        <taxon>Endopterygota</taxon>
        <taxon>Hymenoptera</taxon>
        <taxon>Apocrita</taxon>
        <taxon>Ichneumonoidea</taxon>
        <taxon>Braconidae</taxon>
        <taxon>Euphorinae</taxon>
        <taxon>Microctonus</taxon>
    </lineage>
</organism>
<dbReference type="PANTHER" id="PTHR45913:SF5">
    <property type="entry name" value="GENERAL TRANSCRIPTION FACTOR II-I REPEAT DOMAIN-CONTAINING PROTEIN 2A-LIKE PROTEIN"/>
    <property type="match status" value="1"/>
</dbReference>
<proteinExistence type="predicted"/>
<dbReference type="PANTHER" id="PTHR45913">
    <property type="entry name" value="EPM2A-INTERACTING PROTEIN 1"/>
    <property type="match status" value="1"/>
</dbReference>